<dbReference type="InterPro" id="IPR019988">
    <property type="entry name" value="GTP-bd_ribosome_bgen_YqeH"/>
</dbReference>
<dbReference type="OrthoDB" id="9773841at2"/>
<sequence>MEREREDEVICAGCGITIQTEDKEKPGYTPAQALQRDVVICQRCFRLKHYNEVQDVSLTDDDFFKVLQQLGERKGLIVKIVDIFDFDGSWIDGIHRHTGGNPVLLVGNKVDLLPKSVKRSKVIHWMKKEAKDRGLKPVDVHLMSASSGESVQETAEKIDQYRNGKDVYVIGSTNVGKSTFINRLLADFGAENDMMITTSNIPGTTLDMIDVPLDDGSSLFDTPGVMNSHQIVHLLDQKEMKKMTPVKEIKPTVYQLNEGQTIFFGGLGRIDFVQGEHQSFIVYMANDLYLHRTKTEKADELYKQHLGTTLAPPSENNAHLFPDLEKKEWKIPEGKHDVVFSGLGWVTVDGKGAVVRTYVPKGVQVSIRPSIF</sequence>
<organism evidence="2 3">
    <name type="scientific">Salisediminibacterium halotolerans</name>
    <dbReference type="NCBI Taxonomy" id="517425"/>
    <lineage>
        <taxon>Bacteria</taxon>
        <taxon>Bacillati</taxon>
        <taxon>Bacillota</taxon>
        <taxon>Bacilli</taxon>
        <taxon>Bacillales</taxon>
        <taxon>Bacillaceae</taxon>
        <taxon>Salisediminibacterium</taxon>
    </lineage>
</organism>
<dbReference type="Pfam" id="PF21516">
    <property type="entry name" value="YqeH-like_C"/>
    <property type="match status" value="1"/>
</dbReference>
<gene>
    <name evidence="2" type="ORF">SAMN05444126_10636</name>
</gene>
<proteinExistence type="predicted"/>
<dbReference type="Gene3D" id="3.40.50.300">
    <property type="entry name" value="P-loop containing nucleotide triphosphate hydrolases"/>
    <property type="match status" value="1"/>
</dbReference>
<dbReference type="STRING" id="1464123.SAMN05444126_10636"/>
<dbReference type="InterPro" id="IPR006073">
    <property type="entry name" value="GTP-bd"/>
</dbReference>
<feature type="domain" description="CP-type G" evidence="1">
    <location>
        <begin position="64"/>
        <end position="228"/>
    </location>
</feature>
<evidence type="ECO:0000259" key="1">
    <source>
        <dbReference type="PROSITE" id="PS51721"/>
    </source>
</evidence>
<dbReference type="NCBIfam" id="TIGR03597">
    <property type="entry name" value="GTPase_YqeH"/>
    <property type="match status" value="1"/>
</dbReference>
<dbReference type="Pfam" id="PF01926">
    <property type="entry name" value="MMR_HSR1"/>
    <property type="match status" value="1"/>
</dbReference>
<evidence type="ECO:0000313" key="3">
    <source>
        <dbReference type="Proteomes" id="UP000199318"/>
    </source>
</evidence>
<dbReference type="SUPFAM" id="SSF52540">
    <property type="entry name" value="P-loop containing nucleoside triphosphate hydrolases"/>
    <property type="match status" value="1"/>
</dbReference>
<protein>
    <recommendedName>
        <fullName evidence="1">CP-type G domain-containing protein</fullName>
    </recommendedName>
</protein>
<dbReference type="PROSITE" id="PS51721">
    <property type="entry name" value="G_CP"/>
    <property type="match status" value="1"/>
</dbReference>
<dbReference type="InterPro" id="IPR030378">
    <property type="entry name" value="G_CP_dom"/>
</dbReference>
<dbReference type="PANTHER" id="PTHR46434">
    <property type="entry name" value="GENETIC INTERACTOR OF PROHIBITINS 3, MITOCHONDRIAL"/>
    <property type="match status" value="1"/>
</dbReference>
<dbReference type="RefSeq" id="WP_093072333.1">
    <property type="nucleotide sequence ID" value="NZ_FOGV01000006.1"/>
</dbReference>
<dbReference type="PANTHER" id="PTHR46434:SF1">
    <property type="entry name" value="GENETIC INTERACTOR OF PROHIBITINS 3, MITOCHONDRIAL"/>
    <property type="match status" value="1"/>
</dbReference>
<dbReference type="InterPro" id="IPR050896">
    <property type="entry name" value="Mito_lipid_metab_GTPase"/>
</dbReference>
<evidence type="ECO:0000313" key="2">
    <source>
        <dbReference type="EMBL" id="SER79720.1"/>
    </source>
</evidence>
<dbReference type="InterPro" id="IPR048422">
    <property type="entry name" value="NOA1/YqeH-like_C"/>
</dbReference>
<dbReference type="EMBL" id="FOGV01000006">
    <property type="protein sequence ID" value="SER79720.1"/>
    <property type="molecule type" value="Genomic_DNA"/>
</dbReference>
<reference evidence="3" key="1">
    <citation type="submission" date="2016-10" db="EMBL/GenBank/DDBJ databases">
        <authorList>
            <person name="de Groot N.N."/>
        </authorList>
    </citation>
    <scope>NUCLEOTIDE SEQUENCE [LARGE SCALE GENOMIC DNA]</scope>
    <source>
        <strain evidence="3">10nlg</strain>
    </source>
</reference>
<accession>A0A1H9S406</accession>
<dbReference type="Proteomes" id="UP000199318">
    <property type="component" value="Unassembled WGS sequence"/>
</dbReference>
<comment type="caution">
    <text evidence="2">The sequence shown here is derived from an EMBL/GenBank/DDBJ whole genome shotgun (WGS) entry which is preliminary data.</text>
</comment>
<dbReference type="CDD" id="cd01855">
    <property type="entry name" value="YqeH"/>
    <property type="match status" value="1"/>
</dbReference>
<name>A0A1H9S406_9BACI</name>
<dbReference type="AlphaFoldDB" id="A0A1H9S406"/>
<dbReference type="InterPro" id="IPR027417">
    <property type="entry name" value="P-loop_NTPase"/>
</dbReference>
<keyword evidence="3" id="KW-1185">Reference proteome</keyword>
<dbReference type="GO" id="GO:0005525">
    <property type="term" value="F:GTP binding"/>
    <property type="evidence" value="ECO:0007669"/>
    <property type="project" value="InterPro"/>
</dbReference>